<keyword evidence="2 5" id="KW-0812">Transmembrane</keyword>
<gene>
    <name evidence="7" type="ORF">TrRE_jg4616</name>
</gene>
<proteinExistence type="predicted"/>
<dbReference type="InterPro" id="IPR004853">
    <property type="entry name" value="Sugar_P_trans_dom"/>
</dbReference>
<feature type="transmembrane region" description="Helical" evidence="5">
    <location>
        <begin position="149"/>
        <end position="170"/>
    </location>
</feature>
<reference evidence="7" key="1">
    <citation type="submission" date="2022-07" db="EMBL/GenBank/DDBJ databases">
        <title>Genome analysis of Parmales, a sister group of diatoms, reveals the evolutionary specialization of diatoms from phago-mixotrophs to photoautotrophs.</title>
        <authorList>
            <person name="Ban H."/>
            <person name="Sato S."/>
            <person name="Yoshikawa S."/>
            <person name="Kazumasa Y."/>
            <person name="Nakamura Y."/>
            <person name="Ichinomiya M."/>
            <person name="Saitoh K."/>
            <person name="Sato N."/>
            <person name="Blanc-Mathieu R."/>
            <person name="Endo H."/>
            <person name="Kuwata A."/>
            <person name="Ogata H."/>
        </authorList>
    </citation>
    <scope>NUCLEOTIDE SEQUENCE</scope>
</reference>
<dbReference type="InterPro" id="IPR050186">
    <property type="entry name" value="TPT_transporter"/>
</dbReference>
<feature type="domain" description="Sugar phosphate transporter" evidence="6">
    <location>
        <begin position="2"/>
        <end position="209"/>
    </location>
</feature>
<name>A0A9W6ZUJ8_9STRA</name>
<evidence type="ECO:0000256" key="1">
    <source>
        <dbReference type="ARBA" id="ARBA00004141"/>
    </source>
</evidence>
<evidence type="ECO:0000259" key="6">
    <source>
        <dbReference type="Pfam" id="PF03151"/>
    </source>
</evidence>
<feature type="transmembrane region" description="Helical" evidence="5">
    <location>
        <begin position="25"/>
        <end position="45"/>
    </location>
</feature>
<evidence type="ECO:0000256" key="5">
    <source>
        <dbReference type="SAM" id="Phobius"/>
    </source>
</evidence>
<keyword evidence="3 5" id="KW-1133">Transmembrane helix</keyword>
<organism evidence="7 8">
    <name type="scientific">Triparma retinervis</name>
    <dbReference type="NCBI Taxonomy" id="2557542"/>
    <lineage>
        <taxon>Eukaryota</taxon>
        <taxon>Sar</taxon>
        <taxon>Stramenopiles</taxon>
        <taxon>Ochrophyta</taxon>
        <taxon>Bolidophyceae</taxon>
        <taxon>Parmales</taxon>
        <taxon>Triparmaceae</taxon>
        <taxon>Triparma</taxon>
    </lineage>
</organism>
<comment type="subcellular location">
    <subcellularLocation>
        <location evidence="1">Membrane</location>
        <topology evidence="1">Multi-pass membrane protein</topology>
    </subcellularLocation>
</comment>
<dbReference type="Pfam" id="PF03151">
    <property type="entry name" value="TPT"/>
    <property type="match status" value="1"/>
</dbReference>
<keyword evidence="8" id="KW-1185">Reference proteome</keyword>
<dbReference type="Proteomes" id="UP001165082">
    <property type="component" value="Unassembled WGS sequence"/>
</dbReference>
<evidence type="ECO:0000313" key="8">
    <source>
        <dbReference type="Proteomes" id="UP001165082"/>
    </source>
</evidence>
<protein>
    <recommendedName>
        <fullName evidence="6">Sugar phosphate transporter domain-containing protein</fullName>
    </recommendedName>
</protein>
<dbReference type="GO" id="GO:0016020">
    <property type="term" value="C:membrane"/>
    <property type="evidence" value="ECO:0007669"/>
    <property type="project" value="UniProtKB-SubCell"/>
</dbReference>
<dbReference type="AlphaFoldDB" id="A0A9W6ZUJ8"/>
<evidence type="ECO:0000313" key="7">
    <source>
        <dbReference type="EMBL" id="GMH58316.1"/>
    </source>
</evidence>
<dbReference type="OrthoDB" id="6418713at2759"/>
<dbReference type="PANTHER" id="PTHR11132">
    <property type="entry name" value="SOLUTE CARRIER FAMILY 35"/>
    <property type="match status" value="1"/>
</dbReference>
<evidence type="ECO:0000256" key="2">
    <source>
        <dbReference type="ARBA" id="ARBA00022692"/>
    </source>
</evidence>
<evidence type="ECO:0000256" key="3">
    <source>
        <dbReference type="ARBA" id="ARBA00022989"/>
    </source>
</evidence>
<feature type="transmembrane region" description="Helical" evidence="5">
    <location>
        <begin position="57"/>
        <end position="74"/>
    </location>
</feature>
<dbReference type="EMBL" id="BRXZ01002259">
    <property type="protein sequence ID" value="GMH58316.1"/>
    <property type="molecule type" value="Genomic_DNA"/>
</dbReference>
<accession>A0A9W6ZUJ8</accession>
<keyword evidence="4 5" id="KW-0472">Membrane</keyword>
<comment type="caution">
    <text evidence="7">The sequence shown here is derived from an EMBL/GenBank/DDBJ whole genome shotgun (WGS) entry which is preliminary data.</text>
</comment>
<evidence type="ECO:0000256" key="4">
    <source>
        <dbReference type="ARBA" id="ARBA00023136"/>
    </source>
</evidence>
<sequence length="213" mass="22900">MTYVTKCSIPIFTLLLSPILIPGKAFKVSTLSALSLVPICLGIALTSYDSSNFRSDGFLYAIMSCMSQVCLNVFSKKAMMSLNVGGMEAFMNLTMAGVLLTTLKILSPPLLNLTTSTLLSSPPSPTKSHGSHPPLKLSIYASSCYHVEYLLSFVLISLISPLTYAVSDAVRRLAVILVGKTVFPKTEDRFTRTNTAGMIMALLGAAGYSLLKQ</sequence>
<feature type="transmembrane region" description="Helical" evidence="5">
    <location>
        <begin position="86"/>
        <end position="106"/>
    </location>
</feature>